<dbReference type="HOGENOM" id="CLU_381295_0_0_1"/>
<dbReference type="Proteomes" id="UP000053617">
    <property type="component" value="Unassembled WGS sequence"/>
</dbReference>
<feature type="region of interest" description="Disordered" evidence="4">
    <location>
        <begin position="574"/>
        <end position="596"/>
    </location>
</feature>
<dbReference type="Pfam" id="PF10680">
    <property type="entry name" value="RRN9"/>
    <property type="match status" value="1"/>
</dbReference>
<evidence type="ECO:0000259" key="5">
    <source>
        <dbReference type="PROSITE" id="PS00463"/>
    </source>
</evidence>
<evidence type="ECO:0000256" key="1">
    <source>
        <dbReference type="ARBA" id="ARBA00023015"/>
    </source>
</evidence>
<dbReference type="EMBL" id="KN847483">
    <property type="protein sequence ID" value="KIX00435.1"/>
    <property type="molecule type" value="Genomic_DNA"/>
</dbReference>
<feature type="compositionally biased region" description="Basic and acidic residues" evidence="4">
    <location>
        <begin position="119"/>
        <end position="128"/>
    </location>
</feature>
<feature type="compositionally biased region" description="Basic residues" evidence="4">
    <location>
        <begin position="350"/>
        <end position="359"/>
    </location>
</feature>
<feature type="compositionally biased region" description="Low complexity" evidence="4">
    <location>
        <begin position="387"/>
        <end position="404"/>
    </location>
</feature>
<keyword evidence="1" id="KW-0805">Transcription regulation</keyword>
<dbReference type="GeneID" id="25298645"/>
<dbReference type="GO" id="GO:0008270">
    <property type="term" value="F:zinc ion binding"/>
    <property type="evidence" value="ECO:0007669"/>
    <property type="project" value="InterPro"/>
</dbReference>
<feature type="compositionally biased region" description="Basic residues" evidence="4">
    <location>
        <begin position="376"/>
        <end position="386"/>
    </location>
</feature>
<sequence length="700" mass="78288">MDSDSSYVGESEDSISSPDPQLPASPPPPRQRIPSRRNPHQSPSSASISQRIIPSLADNPFAQGEDAETYFTRPNRYFGPASTWRSWTERERTAALSIDRLRSQDLSLHLFNAVGLKRKAQESSDGRKLKQSKKAKGRASSVLSTATGDDEERGSRGRPTTSTLPKSWTAWPMPPDQVPREELLPRIGESGEFRTMVDTRPSSNLEECLVATATRLARERWDARPWEDPGSEMGMRSGTKTDPEEIDGASQTPESADESQEEEEVASMSGDDDLPMFSSQTFSTSDEADDQPATEVEEESDNESSEVDRRPVPLADEENARQYLIPSARHILTKLDDLLLGLHKARHAYAAKPPGKQRGRYFQTAQGSEGEARSRSQSRARKRKRSSSTNSVASSASATSTTSGKRSRRVGKLGLRDWSDVMGMASLTGWNPAVVERASERCARLFGENMLFRTFHPGDAKEGKASYFTEHLALESEGSVEPDDGDQEGDVRALRTSVPCENCRGRRMNCQPADMHGGNFRPCKNCLDMEIACSGISVKVCTAHGRFCPHQSCPRHMFPFRKQHHLQRHLANVHRSASEDTKFRGRRRSMPSSARASVDVSDVDVWPGAGSAPVITCPVRTCPRGKQPFAAGKYLYDHVRRMHPEVDVQELKRLESKRRSERRGRWKDERRHRSVSRKSSRRKQTDGEADDDEEEENHEL</sequence>
<dbReference type="AlphaFoldDB" id="A0A0D2IUP1"/>
<evidence type="ECO:0000256" key="3">
    <source>
        <dbReference type="ARBA" id="ARBA00023242"/>
    </source>
</evidence>
<feature type="region of interest" description="Disordered" evidence="4">
    <location>
        <begin position="1"/>
        <end position="75"/>
    </location>
</feature>
<dbReference type="VEuPathDB" id="FungiDB:Z518_10574"/>
<evidence type="ECO:0000256" key="4">
    <source>
        <dbReference type="SAM" id="MobiDB-lite"/>
    </source>
</evidence>
<dbReference type="RefSeq" id="XP_013267571.1">
    <property type="nucleotide sequence ID" value="XM_013412117.1"/>
</dbReference>
<dbReference type="GO" id="GO:0000981">
    <property type="term" value="F:DNA-binding transcription factor activity, RNA polymerase II-specific"/>
    <property type="evidence" value="ECO:0007669"/>
    <property type="project" value="InterPro"/>
</dbReference>
<proteinExistence type="predicted"/>
<feature type="region of interest" description="Disordered" evidence="4">
    <location>
        <begin position="220"/>
        <end position="315"/>
    </location>
</feature>
<dbReference type="OrthoDB" id="5412288at2759"/>
<feature type="compositionally biased region" description="Polar residues" evidence="4">
    <location>
        <begin position="40"/>
        <end position="52"/>
    </location>
</feature>
<keyword evidence="2" id="KW-0804">Transcription</keyword>
<keyword evidence="7" id="KW-1185">Reference proteome</keyword>
<feature type="compositionally biased region" description="Acidic residues" evidence="4">
    <location>
        <begin position="255"/>
        <end position="274"/>
    </location>
</feature>
<accession>A0A0D2IUP1</accession>
<evidence type="ECO:0000313" key="6">
    <source>
        <dbReference type="EMBL" id="KIX00435.1"/>
    </source>
</evidence>
<feature type="compositionally biased region" description="Acidic residues" evidence="4">
    <location>
        <begin position="286"/>
        <end position="305"/>
    </location>
</feature>
<feature type="region of interest" description="Disordered" evidence="4">
    <location>
        <begin position="350"/>
        <end position="411"/>
    </location>
</feature>
<name>A0A0D2IUP1_9EURO</name>
<feature type="domain" description="Zn(2)-C6 fungal-type" evidence="5">
    <location>
        <begin position="499"/>
        <end position="533"/>
    </location>
</feature>
<gene>
    <name evidence="6" type="ORF">Z518_10574</name>
</gene>
<dbReference type="InterPro" id="IPR019622">
    <property type="entry name" value="Rrn9_dom"/>
</dbReference>
<feature type="region of interest" description="Disordered" evidence="4">
    <location>
        <begin position="118"/>
        <end position="180"/>
    </location>
</feature>
<evidence type="ECO:0000313" key="7">
    <source>
        <dbReference type="Proteomes" id="UP000053617"/>
    </source>
</evidence>
<dbReference type="STRING" id="1442369.A0A0D2IUP1"/>
<keyword evidence="3" id="KW-0539">Nucleus</keyword>
<evidence type="ECO:0000256" key="2">
    <source>
        <dbReference type="ARBA" id="ARBA00023163"/>
    </source>
</evidence>
<organism evidence="6 7">
    <name type="scientific">Rhinocladiella mackenziei CBS 650.93</name>
    <dbReference type="NCBI Taxonomy" id="1442369"/>
    <lineage>
        <taxon>Eukaryota</taxon>
        <taxon>Fungi</taxon>
        <taxon>Dikarya</taxon>
        <taxon>Ascomycota</taxon>
        <taxon>Pezizomycotina</taxon>
        <taxon>Eurotiomycetes</taxon>
        <taxon>Chaetothyriomycetidae</taxon>
        <taxon>Chaetothyriales</taxon>
        <taxon>Herpotrichiellaceae</taxon>
        <taxon>Rhinocladiella</taxon>
    </lineage>
</organism>
<feature type="compositionally biased region" description="Basic residues" evidence="4">
    <location>
        <begin position="672"/>
        <end position="682"/>
    </location>
</feature>
<feature type="compositionally biased region" description="Acidic residues" evidence="4">
    <location>
        <begin position="687"/>
        <end position="700"/>
    </location>
</feature>
<protein>
    <recommendedName>
        <fullName evidence="5">Zn(2)-C6 fungal-type domain-containing protein</fullName>
    </recommendedName>
</protein>
<feature type="compositionally biased region" description="Pro residues" evidence="4">
    <location>
        <begin position="20"/>
        <end position="31"/>
    </location>
</feature>
<dbReference type="InterPro" id="IPR001138">
    <property type="entry name" value="Zn2Cys6_DnaBD"/>
</dbReference>
<feature type="region of interest" description="Disordered" evidence="4">
    <location>
        <begin position="653"/>
        <end position="700"/>
    </location>
</feature>
<dbReference type="PROSITE" id="PS00463">
    <property type="entry name" value="ZN2_CY6_FUNGAL_1"/>
    <property type="match status" value="1"/>
</dbReference>
<reference evidence="6 7" key="1">
    <citation type="submission" date="2015-01" db="EMBL/GenBank/DDBJ databases">
        <title>The Genome Sequence of Rhinocladiella mackenzie CBS 650.93.</title>
        <authorList>
            <consortium name="The Broad Institute Genomics Platform"/>
            <person name="Cuomo C."/>
            <person name="de Hoog S."/>
            <person name="Gorbushina A."/>
            <person name="Stielow B."/>
            <person name="Teixiera M."/>
            <person name="Abouelleil A."/>
            <person name="Chapman S.B."/>
            <person name="Priest M."/>
            <person name="Young S.K."/>
            <person name="Wortman J."/>
            <person name="Nusbaum C."/>
            <person name="Birren B."/>
        </authorList>
    </citation>
    <scope>NUCLEOTIDE SEQUENCE [LARGE SCALE GENOMIC DNA]</scope>
    <source>
        <strain evidence="6 7">CBS 650.93</strain>
    </source>
</reference>